<keyword evidence="2" id="KW-1185">Reference proteome</keyword>
<evidence type="ECO:0000313" key="2">
    <source>
        <dbReference type="Proteomes" id="UP000683360"/>
    </source>
</evidence>
<organism evidence="1 2">
    <name type="scientific">Mytilus edulis</name>
    <name type="common">Blue mussel</name>
    <dbReference type="NCBI Taxonomy" id="6550"/>
    <lineage>
        <taxon>Eukaryota</taxon>
        <taxon>Metazoa</taxon>
        <taxon>Spiralia</taxon>
        <taxon>Lophotrochozoa</taxon>
        <taxon>Mollusca</taxon>
        <taxon>Bivalvia</taxon>
        <taxon>Autobranchia</taxon>
        <taxon>Pteriomorphia</taxon>
        <taxon>Mytilida</taxon>
        <taxon>Mytiloidea</taxon>
        <taxon>Mytilidae</taxon>
        <taxon>Mytilinae</taxon>
        <taxon>Mytilus</taxon>
    </lineage>
</organism>
<sequence length="197" mass="22701">MLKFCRRLRLTEYFADKESEEDDSLVRNKSTFIPNTGRNKCLDDYIENLSNYPLTPIKVNHNLTKGEKSALQNLRNDKSIVIKQADKGGAIVIMDSDYYRIKVEEQLNDSTFYSEIPDNTETLLQSKRQPQNLKRLLTRARFDQQRTFSVSKCRDSRCGACPYIHVGKGMDIPNALRVATLKTPVVRRAKHDARLCV</sequence>
<comment type="caution">
    <text evidence="1">The sequence shown here is derived from an EMBL/GenBank/DDBJ whole genome shotgun (WGS) entry which is preliminary data.</text>
</comment>
<reference evidence="1" key="1">
    <citation type="submission" date="2021-03" db="EMBL/GenBank/DDBJ databases">
        <authorList>
            <person name="Bekaert M."/>
        </authorList>
    </citation>
    <scope>NUCLEOTIDE SEQUENCE</scope>
</reference>
<accession>A0A8S3TWQ4</accession>
<proteinExistence type="predicted"/>
<protein>
    <submittedName>
        <fullName evidence="1">Uncharacterized protein</fullName>
    </submittedName>
</protein>
<gene>
    <name evidence="1" type="ORF">MEDL_48206</name>
</gene>
<evidence type="ECO:0000313" key="1">
    <source>
        <dbReference type="EMBL" id="CAG2235687.1"/>
    </source>
</evidence>
<dbReference type="EMBL" id="CAJPWZ010002323">
    <property type="protein sequence ID" value="CAG2235687.1"/>
    <property type="molecule type" value="Genomic_DNA"/>
</dbReference>
<dbReference type="AlphaFoldDB" id="A0A8S3TWQ4"/>
<name>A0A8S3TWQ4_MYTED</name>
<dbReference type="Proteomes" id="UP000683360">
    <property type="component" value="Unassembled WGS sequence"/>
</dbReference>
<dbReference type="OrthoDB" id="10067251at2759"/>